<name>A0A9P6CDV5_9AGAR</name>
<feature type="compositionally biased region" description="Acidic residues" evidence="1">
    <location>
        <begin position="51"/>
        <end position="60"/>
    </location>
</feature>
<keyword evidence="3" id="KW-1185">Reference proteome</keyword>
<evidence type="ECO:0000313" key="2">
    <source>
        <dbReference type="EMBL" id="KAF9457388.1"/>
    </source>
</evidence>
<protein>
    <submittedName>
        <fullName evidence="2">Transcriptional repressor TCF25-domain-containing protein</fullName>
    </submittedName>
</protein>
<evidence type="ECO:0000256" key="1">
    <source>
        <dbReference type="SAM" id="MobiDB-lite"/>
    </source>
</evidence>
<accession>A0A9P6CDV5</accession>
<reference evidence="2" key="1">
    <citation type="submission" date="2020-11" db="EMBL/GenBank/DDBJ databases">
        <authorList>
            <consortium name="DOE Joint Genome Institute"/>
            <person name="Ahrendt S."/>
            <person name="Riley R."/>
            <person name="Andreopoulos W."/>
            <person name="Labutti K."/>
            <person name="Pangilinan J."/>
            <person name="Ruiz-Duenas F.J."/>
            <person name="Barrasa J.M."/>
            <person name="Sanchez-Garcia M."/>
            <person name="Camarero S."/>
            <person name="Miyauchi S."/>
            <person name="Serrano A."/>
            <person name="Linde D."/>
            <person name="Babiker R."/>
            <person name="Drula E."/>
            <person name="Ayuso-Fernandez I."/>
            <person name="Pacheco R."/>
            <person name="Padilla G."/>
            <person name="Ferreira P."/>
            <person name="Barriuso J."/>
            <person name="Kellner H."/>
            <person name="Castanera R."/>
            <person name="Alfaro M."/>
            <person name="Ramirez L."/>
            <person name="Pisabarro A.G."/>
            <person name="Kuo A."/>
            <person name="Tritt A."/>
            <person name="Lipzen A."/>
            <person name="He G."/>
            <person name="Yan M."/>
            <person name="Ng V."/>
            <person name="Cullen D."/>
            <person name="Martin F."/>
            <person name="Rosso M.-N."/>
            <person name="Henrissat B."/>
            <person name="Hibbett D."/>
            <person name="Martinez A.T."/>
            <person name="Grigoriev I.V."/>
        </authorList>
    </citation>
    <scope>NUCLEOTIDE SEQUENCE</scope>
    <source>
        <strain evidence="2">CBS 247.69</strain>
    </source>
</reference>
<dbReference type="PANTHER" id="PTHR22684">
    <property type="entry name" value="NULP1-RELATED"/>
    <property type="match status" value="1"/>
</dbReference>
<comment type="caution">
    <text evidence="2">The sequence shown here is derived from an EMBL/GenBank/DDBJ whole genome shotgun (WGS) entry which is preliminary data.</text>
</comment>
<dbReference type="Pfam" id="PF04910">
    <property type="entry name" value="Tcf25"/>
    <property type="match status" value="1"/>
</dbReference>
<dbReference type="Proteomes" id="UP000807353">
    <property type="component" value="Unassembled WGS sequence"/>
</dbReference>
<sequence length="800" mass="89378">MPPRLNKRQQRELEELEALGGRSDSEVSSEDEAPVVTKNAPTGFSSLLVIDDIEDDSEDEGSVKPAKSRKKKKKKKTASPEVATAVSPPGTPKPVKNAPMATPPVKNEKKALKKARAREKKAVNDELDKALAELSIKYPESQTSTSNGPNAQSLANLLSVSLTHLDSEAEMRKFFGAKVVQANKSGSSGASGSSSRRQATTQRSNLTRPQSTWWPASQREGLSIRPLTDGELESRNQGRSDEKWWTVEFSKRYKSATKAFIRSVMAGDPEAFWEILRKLPWHADTLLQLSEVYRHREEYAQAVDFVDRAIFTYERAFIGAFNFTSGTNRLDFDHVENRPFFLAVHRQITDLQRRGCVRTAFEFARLLYALDPWNDPHGSLYHLDQLALKAGMNQWLLDIYELFVKQRVQRSYAKDAKDMRMDPSVLPGWAYARALALRSIENSKKDRDHTASTNALKEAVTSFPMVVPLLADKIDVSLPTAIRSHRDFRIETDGSSLGVSASVIHLLSHLYVQRSFGIWKEPSHASWFTTTVTDVFSTLPSTLPVTKQREELTVLLTHENIRYSAYRHIIVLEGTYQRLFAFMPRTIGNAKGLACDPLPPPAATTTYDDDFFQGTGELVDPAMTSRRQRVALQRRMEQAIPDAAFRQQFQAFFEAHPQLAEQFPGGILQFMQMINQLPPEAVEDILLGAGAGIFGAPGGGEVPGHGEMPGQMPGFEGQMREDAPADENPDLVDEDNNWDEGAGEDEDEDEDEDEEDVSPMPRILRNILGRFWGRAPVDDSSSDDDDNEVPRAPVDDTGVD</sequence>
<feature type="region of interest" description="Disordered" evidence="1">
    <location>
        <begin position="183"/>
        <end position="212"/>
    </location>
</feature>
<proteinExistence type="predicted"/>
<dbReference type="GO" id="GO:1990112">
    <property type="term" value="C:RQC complex"/>
    <property type="evidence" value="ECO:0007669"/>
    <property type="project" value="TreeGrafter"/>
</dbReference>
<dbReference type="InterPro" id="IPR006994">
    <property type="entry name" value="TCF25/Rqc1"/>
</dbReference>
<feature type="region of interest" description="Disordered" evidence="1">
    <location>
        <begin position="1"/>
        <end position="124"/>
    </location>
</feature>
<gene>
    <name evidence="2" type="ORF">BDZ94DRAFT_1285298</name>
</gene>
<dbReference type="GO" id="GO:0072344">
    <property type="term" value="P:rescue of stalled ribosome"/>
    <property type="evidence" value="ECO:0007669"/>
    <property type="project" value="TreeGrafter"/>
</dbReference>
<organism evidence="2 3">
    <name type="scientific">Collybia nuda</name>
    <dbReference type="NCBI Taxonomy" id="64659"/>
    <lineage>
        <taxon>Eukaryota</taxon>
        <taxon>Fungi</taxon>
        <taxon>Dikarya</taxon>
        <taxon>Basidiomycota</taxon>
        <taxon>Agaricomycotina</taxon>
        <taxon>Agaricomycetes</taxon>
        <taxon>Agaricomycetidae</taxon>
        <taxon>Agaricales</taxon>
        <taxon>Tricholomatineae</taxon>
        <taxon>Clitocybaceae</taxon>
        <taxon>Collybia</taxon>
    </lineage>
</organism>
<dbReference type="AlphaFoldDB" id="A0A9P6CDV5"/>
<dbReference type="PANTHER" id="PTHR22684:SF0">
    <property type="entry name" value="RIBOSOME QUALITY CONTROL COMPLEX SUBUNIT TCF25"/>
    <property type="match status" value="1"/>
</dbReference>
<dbReference type="EMBL" id="MU150373">
    <property type="protein sequence ID" value="KAF9457388.1"/>
    <property type="molecule type" value="Genomic_DNA"/>
</dbReference>
<dbReference type="OrthoDB" id="205993at2759"/>
<feature type="compositionally biased region" description="Basic residues" evidence="1">
    <location>
        <begin position="66"/>
        <end position="77"/>
    </location>
</feature>
<dbReference type="GO" id="GO:1990116">
    <property type="term" value="P:ribosome-associated ubiquitin-dependent protein catabolic process"/>
    <property type="evidence" value="ECO:0007669"/>
    <property type="project" value="TreeGrafter"/>
</dbReference>
<feature type="compositionally biased region" description="Acidic residues" evidence="1">
    <location>
        <begin position="724"/>
        <end position="757"/>
    </location>
</feature>
<feature type="compositionally biased region" description="Low complexity" evidence="1">
    <location>
        <begin position="185"/>
        <end position="204"/>
    </location>
</feature>
<feature type="region of interest" description="Disordered" evidence="1">
    <location>
        <begin position="698"/>
        <end position="800"/>
    </location>
</feature>
<evidence type="ECO:0000313" key="3">
    <source>
        <dbReference type="Proteomes" id="UP000807353"/>
    </source>
</evidence>